<keyword evidence="1" id="KW-0547">Nucleotide-binding</keyword>
<dbReference type="PANTHER" id="PTHR12486:SF5">
    <property type="entry name" value="ADENOSINE 5'-MONOPHOSPHORAMIDASE HINT3"/>
    <property type="match status" value="1"/>
</dbReference>
<organism evidence="7 8">
    <name type="scientific">Edaphochlamys debaryana</name>
    <dbReference type="NCBI Taxonomy" id="47281"/>
    <lineage>
        <taxon>Eukaryota</taxon>
        <taxon>Viridiplantae</taxon>
        <taxon>Chlorophyta</taxon>
        <taxon>core chlorophytes</taxon>
        <taxon>Chlorophyceae</taxon>
        <taxon>CS clade</taxon>
        <taxon>Chlamydomonadales</taxon>
        <taxon>Chlamydomonadales incertae sedis</taxon>
        <taxon>Edaphochlamys</taxon>
    </lineage>
</organism>
<dbReference type="InterPro" id="IPR001310">
    <property type="entry name" value="Histidine_triad_HIT"/>
</dbReference>
<protein>
    <recommendedName>
        <fullName evidence="6">HIT domain-containing protein</fullName>
    </recommendedName>
</protein>
<proteinExistence type="predicted"/>
<evidence type="ECO:0000313" key="8">
    <source>
        <dbReference type="Proteomes" id="UP000612055"/>
    </source>
</evidence>
<evidence type="ECO:0000256" key="2">
    <source>
        <dbReference type="ARBA" id="ARBA00022801"/>
    </source>
</evidence>
<evidence type="ECO:0000313" key="7">
    <source>
        <dbReference type="EMBL" id="KAG2491050.1"/>
    </source>
</evidence>
<dbReference type="PANTHER" id="PTHR12486">
    <property type="entry name" value="APRATAXIN-RELATED"/>
    <property type="match status" value="1"/>
</dbReference>
<dbReference type="PROSITE" id="PS51084">
    <property type="entry name" value="HIT_2"/>
    <property type="match status" value="1"/>
</dbReference>
<dbReference type="SUPFAM" id="SSF54197">
    <property type="entry name" value="HIT-like"/>
    <property type="match status" value="1"/>
</dbReference>
<dbReference type="GO" id="GO:0000166">
    <property type="term" value="F:nucleotide binding"/>
    <property type="evidence" value="ECO:0007669"/>
    <property type="project" value="UniProtKB-KW"/>
</dbReference>
<comment type="caution">
    <text evidence="7">The sequence shown here is derived from an EMBL/GenBank/DDBJ whole genome shotgun (WGS) entry which is preliminary data.</text>
</comment>
<dbReference type="InterPro" id="IPR036265">
    <property type="entry name" value="HIT-like_sf"/>
</dbReference>
<evidence type="ECO:0000256" key="3">
    <source>
        <dbReference type="PIRSR" id="PIRSR601310-1"/>
    </source>
</evidence>
<dbReference type="Pfam" id="PF11969">
    <property type="entry name" value="DcpS_C"/>
    <property type="match status" value="1"/>
</dbReference>
<gene>
    <name evidence="7" type="ORF">HYH03_010496</name>
</gene>
<evidence type="ECO:0000256" key="1">
    <source>
        <dbReference type="ARBA" id="ARBA00022741"/>
    </source>
</evidence>
<reference evidence="7" key="1">
    <citation type="journal article" date="2020" name="bioRxiv">
        <title>Comparative genomics of Chlamydomonas.</title>
        <authorList>
            <person name="Craig R.J."/>
            <person name="Hasan A.R."/>
            <person name="Ness R.W."/>
            <person name="Keightley P.D."/>
        </authorList>
    </citation>
    <scope>NUCLEOTIDE SEQUENCE</scope>
    <source>
        <strain evidence="7">CCAP 11/70</strain>
    </source>
</reference>
<evidence type="ECO:0000256" key="5">
    <source>
        <dbReference type="PROSITE-ProRule" id="PRU00464"/>
    </source>
</evidence>
<sequence length="172" mass="18778">MLAGLCGACWPQWARRQPKACDERDPVQGCPFCAVAAGAEPDRVLYQDSRLIVMPDRSPRAATHLLVIPRAHVANTNCMGPGDLDLAEELERVGREVLSRHCAPGAPMRFGYHVPPWRSVDHLHLHCLAPPFTPPLAALKYSVPGVWLPSRELIARLRGAGGKRAWGAGARV</sequence>
<dbReference type="AlphaFoldDB" id="A0A836BW39"/>
<keyword evidence="8" id="KW-1185">Reference proteome</keyword>
<dbReference type="Gene3D" id="3.30.428.10">
    <property type="entry name" value="HIT-like"/>
    <property type="match status" value="1"/>
</dbReference>
<dbReference type="Proteomes" id="UP000612055">
    <property type="component" value="Unassembled WGS sequence"/>
</dbReference>
<dbReference type="InterPro" id="IPR011146">
    <property type="entry name" value="HIT-like"/>
</dbReference>
<feature type="domain" description="HIT" evidence="6">
    <location>
        <begin position="31"/>
        <end position="138"/>
    </location>
</feature>
<name>A0A836BW39_9CHLO</name>
<evidence type="ECO:0000256" key="4">
    <source>
        <dbReference type="PIRSR" id="PIRSR601310-3"/>
    </source>
</evidence>
<keyword evidence="2" id="KW-0378">Hydrolase</keyword>
<accession>A0A836BW39</accession>
<dbReference type="PRINTS" id="PR00332">
    <property type="entry name" value="HISTRIAD"/>
</dbReference>
<dbReference type="GO" id="GO:0047627">
    <property type="term" value="F:adenylylsulfatase activity"/>
    <property type="evidence" value="ECO:0007669"/>
    <property type="project" value="UniProtKB-ARBA"/>
</dbReference>
<feature type="short sequence motif" description="Histidine triad motif" evidence="4 5">
    <location>
        <begin position="122"/>
        <end position="126"/>
    </location>
</feature>
<feature type="active site" description="Tele-AMP-histidine intermediate" evidence="3">
    <location>
        <position position="124"/>
    </location>
</feature>
<dbReference type="OrthoDB" id="1915375at2759"/>
<evidence type="ECO:0000259" key="6">
    <source>
        <dbReference type="PROSITE" id="PS51084"/>
    </source>
</evidence>
<dbReference type="EMBL" id="JAEHOE010000056">
    <property type="protein sequence ID" value="KAG2491050.1"/>
    <property type="molecule type" value="Genomic_DNA"/>
</dbReference>